<dbReference type="AlphaFoldDB" id="A0A176Z571"/>
<protein>
    <submittedName>
        <fullName evidence="2">Uncharacterized protein</fullName>
    </submittedName>
</protein>
<name>A0A176Z571_9BRAD</name>
<dbReference type="Proteomes" id="UP000076959">
    <property type="component" value="Unassembled WGS sequence"/>
</dbReference>
<dbReference type="EMBL" id="LUUB01000026">
    <property type="protein sequence ID" value="OAF14892.1"/>
    <property type="molecule type" value="Genomic_DNA"/>
</dbReference>
<sequence>MLLASIFACAFAAPALSQAVVEYPGACAQFYPDANCENYGPGNPYSGGDASRDLAANAFMASPVRHPSLRKHRAR</sequence>
<organism evidence="2 3">
    <name type="scientific">Bradyrhizobium centrolobii</name>
    <dbReference type="NCBI Taxonomy" id="1505087"/>
    <lineage>
        <taxon>Bacteria</taxon>
        <taxon>Pseudomonadati</taxon>
        <taxon>Pseudomonadota</taxon>
        <taxon>Alphaproteobacteria</taxon>
        <taxon>Hyphomicrobiales</taxon>
        <taxon>Nitrobacteraceae</taxon>
        <taxon>Bradyrhizobium</taxon>
    </lineage>
</organism>
<keyword evidence="1" id="KW-0732">Signal</keyword>
<gene>
    <name evidence="2" type="ORF">AYJ54_40660</name>
</gene>
<accession>A0A176Z571</accession>
<reference evidence="2 3" key="1">
    <citation type="submission" date="2016-03" db="EMBL/GenBank/DDBJ databases">
        <title>Draft Genome Sequence of the Strain BR 10245 (Bradyrhizobium sp.) isolated from nodules of Centrolobium paraense.</title>
        <authorList>
            <person name="Simoes-Araujo J.L.Sr."/>
            <person name="Barauna A.C."/>
            <person name="Silva K."/>
            <person name="Zilli J.E."/>
        </authorList>
    </citation>
    <scope>NUCLEOTIDE SEQUENCE [LARGE SCALE GENOMIC DNA]</scope>
    <source>
        <strain evidence="2 3">BR 10245</strain>
    </source>
</reference>
<dbReference type="STRING" id="1505087.AYJ54_40660"/>
<feature type="chain" id="PRO_5008055443" evidence="1">
    <location>
        <begin position="20"/>
        <end position="75"/>
    </location>
</feature>
<evidence type="ECO:0000256" key="1">
    <source>
        <dbReference type="SAM" id="SignalP"/>
    </source>
</evidence>
<feature type="signal peptide" evidence="1">
    <location>
        <begin position="1"/>
        <end position="19"/>
    </location>
</feature>
<evidence type="ECO:0000313" key="3">
    <source>
        <dbReference type="Proteomes" id="UP000076959"/>
    </source>
</evidence>
<evidence type="ECO:0000313" key="2">
    <source>
        <dbReference type="EMBL" id="OAF14892.1"/>
    </source>
</evidence>
<keyword evidence="3" id="KW-1185">Reference proteome</keyword>
<comment type="caution">
    <text evidence="2">The sequence shown here is derived from an EMBL/GenBank/DDBJ whole genome shotgun (WGS) entry which is preliminary data.</text>
</comment>
<proteinExistence type="predicted"/>